<protein>
    <submittedName>
        <fullName evidence="2">Uncharacterized protein</fullName>
    </submittedName>
</protein>
<feature type="transmembrane region" description="Helical" evidence="1">
    <location>
        <begin position="108"/>
        <end position="126"/>
    </location>
</feature>
<feature type="transmembrane region" description="Helical" evidence="1">
    <location>
        <begin position="239"/>
        <end position="261"/>
    </location>
</feature>
<keyword evidence="1" id="KW-0472">Membrane</keyword>
<feature type="transmembrane region" description="Helical" evidence="1">
    <location>
        <begin position="48"/>
        <end position="72"/>
    </location>
</feature>
<feature type="transmembrane region" description="Helical" evidence="1">
    <location>
        <begin position="216"/>
        <end position="233"/>
    </location>
</feature>
<dbReference type="OrthoDB" id="2082494at2"/>
<evidence type="ECO:0000313" key="3">
    <source>
        <dbReference type="Proteomes" id="UP000019109"/>
    </source>
</evidence>
<dbReference type="STRING" id="1294263.JCM21531_3213"/>
<keyword evidence="3" id="KW-1185">Reference proteome</keyword>
<feature type="transmembrane region" description="Helical" evidence="1">
    <location>
        <begin position="16"/>
        <end position="36"/>
    </location>
</feature>
<keyword evidence="1" id="KW-0812">Transmembrane</keyword>
<evidence type="ECO:0000256" key="1">
    <source>
        <dbReference type="SAM" id="Phobius"/>
    </source>
</evidence>
<proteinExistence type="predicted"/>
<dbReference type="RefSeq" id="WP_038290080.1">
    <property type="nucleotide sequence ID" value="NZ_BAVR01000042.1"/>
</dbReference>
<evidence type="ECO:0000313" key="2">
    <source>
        <dbReference type="EMBL" id="GAE89665.1"/>
    </source>
</evidence>
<dbReference type="EMBL" id="BAVR01000042">
    <property type="protein sequence ID" value="GAE89665.1"/>
    <property type="molecule type" value="Genomic_DNA"/>
</dbReference>
<keyword evidence="1" id="KW-1133">Transmembrane helix</keyword>
<gene>
    <name evidence="2" type="ORF">JCM21531_3213</name>
</gene>
<feature type="transmembrane region" description="Helical" evidence="1">
    <location>
        <begin position="84"/>
        <end position="102"/>
    </location>
</feature>
<dbReference type="AlphaFoldDB" id="W4V8D9"/>
<reference evidence="2" key="1">
    <citation type="journal article" date="2014" name="Genome Announc.">
        <title>Draft Genome Sequence of Clostridium straminisolvens Strain JCM 21531T, Isolated from a Cellulose-Degrading Bacterial Community.</title>
        <authorList>
            <person name="Yuki M."/>
            <person name="Oshima K."/>
            <person name="Suda W."/>
            <person name="Sakamoto M."/>
            <person name="Kitamura K."/>
            <person name="Iida T."/>
            <person name="Hattori M."/>
            <person name="Ohkuma M."/>
        </authorList>
    </citation>
    <scope>NUCLEOTIDE SEQUENCE [LARGE SCALE GENOMIC DNA]</scope>
    <source>
        <strain evidence="2">JCM 21531</strain>
    </source>
</reference>
<organism evidence="2 3">
    <name type="scientific">Acetivibrio straminisolvens JCM 21531</name>
    <dbReference type="NCBI Taxonomy" id="1294263"/>
    <lineage>
        <taxon>Bacteria</taxon>
        <taxon>Bacillati</taxon>
        <taxon>Bacillota</taxon>
        <taxon>Clostridia</taxon>
        <taxon>Eubacteriales</taxon>
        <taxon>Oscillospiraceae</taxon>
        <taxon>Acetivibrio</taxon>
    </lineage>
</organism>
<feature type="transmembrane region" description="Helical" evidence="1">
    <location>
        <begin position="178"/>
        <end position="195"/>
    </location>
</feature>
<dbReference type="Proteomes" id="UP000019109">
    <property type="component" value="Unassembled WGS sequence"/>
</dbReference>
<feature type="transmembrane region" description="Helical" evidence="1">
    <location>
        <begin position="138"/>
        <end position="158"/>
    </location>
</feature>
<sequence>MQVRNRLNTEVPLNKLVIYPVVTLLYMLFTVMVFFIPGGPGYNFRENYYWLIFPLEIFLVGLTSMQFAAYFFKGSWAQVLSRSCFVLGNGISLFLFWFLAASDIETKLAGLGIIPVTVSIIIYKVSRIYENRVYKGEIIKVISYLIAGFSVYFMFNILWPESESYTGGFSFSLGRLTLYSFIVLSLFELASLIELSGNQKAYGMANWFRSNHGSKFFGIFIILFILVDLRRIVMSGMIWGVWIFIFVVLAIVFIILAVKLWNAANNTPEQRLNKHLQNINFDKIKDISDITLHINDFVYNGSKSGLIACLFIMTYKAGIPIWTVKRMIAPIVDHKDLEMPSFMTRKDYMVIEERNKQKRMKIVEYVIKNLDVYGRGNYNGFGTAPNTMQKYN</sequence>
<accession>W4V8D9</accession>
<comment type="caution">
    <text evidence="2">The sequence shown here is derived from an EMBL/GenBank/DDBJ whole genome shotgun (WGS) entry which is preliminary data.</text>
</comment>
<name>W4V8D9_9FIRM</name>